<organism evidence="1 2">
    <name type="scientific">Cairina moschata</name>
    <name type="common">Muscovy duck</name>
    <dbReference type="NCBI Taxonomy" id="8855"/>
    <lineage>
        <taxon>Eukaryota</taxon>
        <taxon>Metazoa</taxon>
        <taxon>Chordata</taxon>
        <taxon>Craniata</taxon>
        <taxon>Vertebrata</taxon>
        <taxon>Euteleostomi</taxon>
        <taxon>Archelosauria</taxon>
        <taxon>Archosauria</taxon>
        <taxon>Dinosauria</taxon>
        <taxon>Saurischia</taxon>
        <taxon>Theropoda</taxon>
        <taxon>Coelurosauria</taxon>
        <taxon>Aves</taxon>
        <taxon>Neognathae</taxon>
        <taxon>Galloanserae</taxon>
        <taxon>Anseriformes</taxon>
        <taxon>Anatidae</taxon>
        <taxon>Anatinae</taxon>
        <taxon>Cairina</taxon>
    </lineage>
</organism>
<dbReference type="Ensembl" id="ENSCMMT00000025157.1">
    <property type="protein sequence ID" value="ENSCMMP00000022982.1"/>
    <property type="gene ID" value="ENSCMMG00000014364.1"/>
</dbReference>
<reference evidence="1" key="2">
    <citation type="submission" date="2025-08" db="UniProtKB">
        <authorList>
            <consortium name="Ensembl"/>
        </authorList>
    </citation>
    <scope>IDENTIFICATION</scope>
</reference>
<reference evidence="1" key="3">
    <citation type="submission" date="2025-09" db="UniProtKB">
        <authorList>
            <consortium name="Ensembl"/>
        </authorList>
    </citation>
    <scope>IDENTIFICATION</scope>
</reference>
<protein>
    <submittedName>
        <fullName evidence="1">Uncharacterized protein</fullName>
    </submittedName>
</protein>
<reference evidence="1" key="1">
    <citation type="submission" date="2018-09" db="EMBL/GenBank/DDBJ databases">
        <title>Common duck and Muscovy duck high density SNP chip.</title>
        <authorList>
            <person name="Vignal A."/>
            <person name="Thebault N."/>
            <person name="Warren W.C."/>
        </authorList>
    </citation>
    <scope>NUCLEOTIDE SEQUENCE [LARGE SCALE GENOMIC DNA]</scope>
</reference>
<name>A0A8C3GNR8_CAIMO</name>
<evidence type="ECO:0000313" key="1">
    <source>
        <dbReference type="Ensembl" id="ENSCMMP00000022982.1"/>
    </source>
</evidence>
<dbReference type="AlphaFoldDB" id="A0A8C3GNR8"/>
<accession>A0A8C3GNR8</accession>
<proteinExistence type="predicted"/>
<evidence type="ECO:0000313" key="2">
    <source>
        <dbReference type="Proteomes" id="UP000694556"/>
    </source>
</evidence>
<keyword evidence="2" id="KW-1185">Reference proteome</keyword>
<sequence>RFNTQPNESGRRVSAVLAVPAAEEQRGAQPLLNKSCQRSGRDLTPSRCQYVARPLPSPGKWIWKTHQALGAALPEHFLREDPK</sequence>
<dbReference type="Proteomes" id="UP000694556">
    <property type="component" value="Chromosome 6"/>
</dbReference>